<accession>A0A9P6N1Z2</accession>
<dbReference type="InterPro" id="IPR020472">
    <property type="entry name" value="WD40_PAC1"/>
</dbReference>
<dbReference type="Gene3D" id="2.130.10.10">
    <property type="entry name" value="YVTN repeat-like/Quinoprotein amine dehydrogenase"/>
    <property type="match status" value="6"/>
</dbReference>
<reference evidence="6" key="1">
    <citation type="journal article" date="2020" name="Fungal Divers.">
        <title>Resolving the Mortierellaceae phylogeny through synthesis of multi-gene phylogenetics and phylogenomics.</title>
        <authorList>
            <person name="Vandepol N."/>
            <person name="Liber J."/>
            <person name="Desiro A."/>
            <person name="Na H."/>
            <person name="Kennedy M."/>
            <person name="Barry K."/>
            <person name="Grigoriev I.V."/>
            <person name="Miller A.N."/>
            <person name="O'Donnell K."/>
            <person name="Stajich J.E."/>
            <person name="Bonito G."/>
        </authorList>
    </citation>
    <scope>NUCLEOTIDE SEQUENCE</scope>
    <source>
        <strain evidence="6">NRRL 2769</strain>
    </source>
</reference>
<feature type="region of interest" description="Disordered" evidence="4">
    <location>
        <begin position="138"/>
        <end position="183"/>
    </location>
</feature>
<feature type="domain" description="Arm-like repeat" evidence="5">
    <location>
        <begin position="262"/>
        <end position="645"/>
    </location>
</feature>
<proteinExistence type="predicted"/>
<dbReference type="InterPro" id="IPR025662">
    <property type="entry name" value="Sigma_54_int_dom_ATP-bd_1"/>
</dbReference>
<feature type="repeat" description="WD" evidence="3">
    <location>
        <begin position="1389"/>
        <end position="1430"/>
    </location>
</feature>
<dbReference type="InterPro" id="IPR001680">
    <property type="entry name" value="WD40_rpt"/>
</dbReference>
<dbReference type="Pfam" id="PF23948">
    <property type="entry name" value="ARM_5"/>
    <property type="match status" value="1"/>
</dbReference>
<feature type="repeat" description="WD" evidence="3">
    <location>
        <begin position="1263"/>
        <end position="1304"/>
    </location>
</feature>
<evidence type="ECO:0000256" key="3">
    <source>
        <dbReference type="PROSITE-ProRule" id="PRU00221"/>
    </source>
</evidence>
<keyword evidence="7" id="KW-1185">Reference proteome</keyword>
<evidence type="ECO:0000256" key="4">
    <source>
        <dbReference type="SAM" id="MobiDB-lite"/>
    </source>
</evidence>
<feature type="compositionally biased region" description="Polar residues" evidence="4">
    <location>
        <begin position="162"/>
        <end position="183"/>
    </location>
</feature>
<dbReference type="PRINTS" id="PR00320">
    <property type="entry name" value="GPROTEINBRPT"/>
</dbReference>
<dbReference type="PROSITE" id="PS50294">
    <property type="entry name" value="WD_REPEATS_REGION"/>
    <property type="match status" value="8"/>
</dbReference>
<dbReference type="PROSITE" id="PS00678">
    <property type="entry name" value="WD_REPEATS_1"/>
    <property type="match status" value="6"/>
</dbReference>
<sequence>MQLMFKFCNREKGSRESEAREEPSTYKNMGWNLFSSPTSKLPLGDILELANKYLELARKGHDPSKAVHLCRNAKSLLKDAETVFSKGPKDPILKDGIAKAYHEHGKLLDELGYHEKAQRSLTKAEAWGYIPVVSQHIDTPRPDHLSGSSGRSPNSSDAIPDTHQSMQESDISQPGRQSPGQDVTLTKVKDDIPESSENVVPVPKKIFDQNVIPPVARYTLPGVGERITSTPQLAYCLGLLQPSLVSKEGLSEIESDWSRVRTNDPDEQQRLQTMATDLIRAFVRDELKMPGVVAEVVSLAAVLDKDNFRKLLQIFVDGIDQSVLLNVHLLEGLAQLMRNAVEGYINADDLVKTLKRLNALLNSTDSQSSRHVFQLTLTISNVLDGMVDSQVEGIPREQLHEPLSKYLEELQESPDPYLVYQAAYASQAMMYISDDEPFLQTALRRTGKVVQGISGLVSAVKALDLVGFVEGLQSIQEGLAGVGKVVNNAYSNATTLAKSGQSLLQSLKEGSNFSGKRAWYPALRGLDRLIQEGRFAEFEKLIREAPCSRDPAFQWGVCQRLGEIAANNVWDVNTRQCAVDFLGEMYEDDATWGQQTSIKQWILQILNQLADPSMDALASQAQTLLQGLERGSSTEKSALFQVYKKSNSGPYPIVVTRPPQESRLLDGVQNKPDVETPLRQLKRERLRDRDRDVYISPRAKVSQKATDDFDLTSKVQEFLESDRKVLLLLGDSGSGKSTFNRALEISLWDKYTSIDRPIPLFIHLPSIDKPEHDMVAKQLRRFDFTESQIKELKSYRKFIVICDGYDESQQTRNLYVSNELNRPGQWQAQMVISCRTEYNGVDYKDCFQPTDRNNPGNTQLFEEAFITPFNNGQIQDYVERYVLLNKPPWESKDYEQAFQQVPDLRGLVTNPFLLRIALDVLPRLLGSSSELSKARITRVGLYDEFVAEWIERSKMRHGEIELNPRDKTALKAMSVSGFKKHGITYLKKLVTAVYDHQGSNPVINYSEYEDKKTWKGTFFNENDGVHLLREAVPLARNGGQYRFIHKSVLEYGLALTVFDPSEYSKNNEPTPATSDHEGTCSTPSLESAPITIDLSLLDSPLGKRSLLGEPSILLFLKERAQQEPIFKDQLRAIVLLSKTDESVCIAAANAITILVRAGVQFNRVDLRGIKIPGADLRFGVFDSALLEGADLRNVNLGNVWLRQASLNGAQMMGVQFGELPSLLEDSDIKRCVFSPDGKIYAVGTQSGKISLYDSSSWIKIRSLEGHKNGMMSLAFSATSDRIVTGGNEGAVRVWDVDSGECIHDLDAHINFVCVVAYSPRGGQIVSASYDKSLKFWSTDSGKCIHKIQDIKCGVDCAVYSPDGDQVATGNGDGTVQLWDPSSGDRFHILQGHTESVNCVVYSPKGNRIASAAKDRTVRIWDVVTGECLHTFQGHSDVVYSPKGNQIASGGGGKTVRLWDADSGDCVHVLKCPEPVSSIVYSPKGDQVASWSYDSPVRLWDVVTGACANTIRHDGLVYGISYSLNGNQIASWSLGKTVRLWDVNVDDVAHPIQRHEVAVTSVACSPKGGHIASGSKDGNVRLWEADTGNCVHTLQCHSGLSASIVYSPNGHQIASGGYDKAVRLWDADTGDCVHTLLGHESEISALAYSPDGNQIISGNSGCWGSTECAVRLWDVGTGKCIHVLLGHKYGIHTVVYSTKGNRIASGDYNSTMRLWDANTGDCIHIIQEYGRYDIVFSPKGVQVASGTMDNALRLWDVDTGDCIHILHGHTHYVRNVAYSPKGDQIASGSIDGTARLWDVVTGDCIHILQDHCYFLAFSPSGDQILSGCSNFSYSSKLWDVASGRCLLSISDFDGRVGCAAWENTTDGQYIVTGCHDKSVRRWQITKAGGKHQAVLCWTSSNEVLTVSNATFENVQGLDGPNRELLRQRGALIKNLSTLGKQLLI</sequence>
<dbReference type="CDD" id="cd00200">
    <property type="entry name" value="WD40"/>
    <property type="match status" value="2"/>
</dbReference>
<gene>
    <name evidence="6" type="ORF">BGZ80_003033</name>
</gene>
<feature type="repeat" description="WD" evidence="3">
    <location>
        <begin position="1437"/>
        <end position="1468"/>
    </location>
</feature>
<dbReference type="Gene3D" id="2.160.20.80">
    <property type="entry name" value="E3 ubiquitin-protein ligase SopA"/>
    <property type="match status" value="1"/>
</dbReference>
<dbReference type="PANTHER" id="PTHR22847">
    <property type="entry name" value="WD40 REPEAT PROTEIN"/>
    <property type="match status" value="1"/>
</dbReference>
<dbReference type="Proteomes" id="UP000703661">
    <property type="component" value="Unassembled WGS sequence"/>
</dbReference>
<dbReference type="SUPFAM" id="SSF50978">
    <property type="entry name" value="WD40 repeat-like"/>
    <property type="match status" value="3"/>
</dbReference>
<keyword evidence="1 3" id="KW-0853">WD repeat</keyword>
<evidence type="ECO:0000313" key="7">
    <source>
        <dbReference type="Proteomes" id="UP000703661"/>
    </source>
</evidence>
<dbReference type="SMART" id="SM00320">
    <property type="entry name" value="WD40"/>
    <property type="match status" value="16"/>
</dbReference>
<dbReference type="GO" id="GO:1990234">
    <property type="term" value="C:transferase complex"/>
    <property type="evidence" value="ECO:0007669"/>
    <property type="project" value="UniProtKB-ARBA"/>
</dbReference>
<dbReference type="SUPFAM" id="SSF141571">
    <property type="entry name" value="Pentapeptide repeat-like"/>
    <property type="match status" value="1"/>
</dbReference>
<comment type="caution">
    <text evidence="6">The sequence shown here is derived from an EMBL/GenBank/DDBJ whole genome shotgun (WGS) entry which is preliminary data.</text>
</comment>
<evidence type="ECO:0000313" key="6">
    <source>
        <dbReference type="EMBL" id="KAG0021100.1"/>
    </source>
</evidence>
<dbReference type="InterPro" id="IPR015943">
    <property type="entry name" value="WD40/YVTN_repeat-like_dom_sf"/>
</dbReference>
<dbReference type="PROSITE" id="PS50082">
    <property type="entry name" value="WD_REPEATS_2"/>
    <property type="match status" value="13"/>
</dbReference>
<feature type="repeat" description="WD" evidence="3">
    <location>
        <begin position="1635"/>
        <end position="1682"/>
    </location>
</feature>
<evidence type="ECO:0000256" key="1">
    <source>
        <dbReference type="ARBA" id="ARBA00022574"/>
    </source>
</evidence>
<evidence type="ECO:0000256" key="2">
    <source>
        <dbReference type="ARBA" id="ARBA00022737"/>
    </source>
</evidence>
<dbReference type="EMBL" id="JAAAID010000178">
    <property type="protein sequence ID" value="KAG0021100.1"/>
    <property type="molecule type" value="Genomic_DNA"/>
</dbReference>
<dbReference type="PROSITE" id="PS00675">
    <property type="entry name" value="SIGMA54_INTERACT_1"/>
    <property type="match status" value="1"/>
</dbReference>
<feature type="repeat" description="WD" evidence="3">
    <location>
        <begin position="1683"/>
        <end position="1724"/>
    </location>
</feature>
<dbReference type="SUPFAM" id="SSF48371">
    <property type="entry name" value="ARM repeat"/>
    <property type="match status" value="1"/>
</dbReference>
<feature type="repeat" description="WD" evidence="3">
    <location>
        <begin position="1593"/>
        <end position="1634"/>
    </location>
</feature>
<feature type="repeat" description="WD" evidence="3">
    <location>
        <begin position="1475"/>
        <end position="1509"/>
    </location>
</feature>
<feature type="repeat" description="WD" evidence="3">
    <location>
        <begin position="1733"/>
        <end position="1764"/>
    </location>
</feature>
<feature type="repeat" description="WD" evidence="3">
    <location>
        <begin position="1551"/>
        <end position="1592"/>
    </location>
</feature>
<evidence type="ECO:0000259" key="5">
    <source>
        <dbReference type="Pfam" id="PF23948"/>
    </source>
</evidence>
<dbReference type="InterPro" id="IPR027417">
    <property type="entry name" value="P-loop_NTPase"/>
</dbReference>
<organism evidence="6 7">
    <name type="scientific">Entomortierella chlamydospora</name>
    <dbReference type="NCBI Taxonomy" id="101097"/>
    <lineage>
        <taxon>Eukaryota</taxon>
        <taxon>Fungi</taxon>
        <taxon>Fungi incertae sedis</taxon>
        <taxon>Mucoromycota</taxon>
        <taxon>Mortierellomycotina</taxon>
        <taxon>Mortierellomycetes</taxon>
        <taxon>Mortierellales</taxon>
        <taxon>Mortierellaceae</taxon>
        <taxon>Entomortierella</taxon>
    </lineage>
</organism>
<feature type="repeat" description="WD" evidence="3">
    <location>
        <begin position="1509"/>
        <end position="1550"/>
    </location>
</feature>
<feature type="compositionally biased region" description="Low complexity" evidence="4">
    <location>
        <begin position="146"/>
        <end position="156"/>
    </location>
</feature>
<name>A0A9P6N1Z2_9FUNG</name>
<dbReference type="InterPro" id="IPR019775">
    <property type="entry name" value="WD40_repeat_CS"/>
</dbReference>
<dbReference type="Gene3D" id="3.40.50.300">
    <property type="entry name" value="P-loop containing nucleotide triphosphate hydrolases"/>
    <property type="match status" value="1"/>
</dbReference>
<feature type="repeat" description="WD" evidence="3">
    <location>
        <begin position="1765"/>
        <end position="1806"/>
    </location>
</feature>
<dbReference type="InterPro" id="IPR036322">
    <property type="entry name" value="WD40_repeat_dom_sf"/>
</dbReference>
<dbReference type="InterPro" id="IPR001646">
    <property type="entry name" value="5peptide_repeat"/>
</dbReference>
<dbReference type="InterPro" id="IPR056251">
    <property type="entry name" value="Arm_rpt_dom"/>
</dbReference>
<protein>
    <recommendedName>
        <fullName evidence="5">Arm-like repeat domain-containing protein</fullName>
    </recommendedName>
</protein>
<dbReference type="InterPro" id="IPR016024">
    <property type="entry name" value="ARM-type_fold"/>
</dbReference>
<feature type="repeat" description="WD" evidence="3">
    <location>
        <begin position="1305"/>
        <end position="1346"/>
    </location>
</feature>
<feature type="repeat" description="WD" evidence="3">
    <location>
        <begin position="1354"/>
        <end position="1388"/>
    </location>
</feature>
<dbReference type="Pfam" id="PF00805">
    <property type="entry name" value="Pentapeptide"/>
    <property type="match status" value="1"/>
</dbReference>
<dbReference type="Pfam" id="PF00400">
    <property type="entry name" value="WD40"/>
    <property type="match status" value="15"/>
</dbReference>
<keyword evidence="2" id="KW-0677">Repeat</keyword>
<dbReference type="PANTHER" id="PTHR22847:SF637">
    <property type="entry name" value="WD REPEAT DOMAIN 5B"/>
    <property type="match status" value="1"/>
</dbReference>